<dbReference type="Pfam" id="PF00990">
    <property type="entry name" value="GGDEF"/>
    <property type="match status" value="1"/>
</dbReference>
<dbReference type="EMBL" id="JBBYAF010000012">
    <property type="protein sequence ID" value="MEL3972197.1"/>
    <property type="molecule type" value="Genomic_DNA"/>
</dbReference>
<evidence type="ECO:0000313" key="5">
    <source>
        <dbReference type="EMBL" id="MEL3972197.1"/>
    </source>
</evidence>
<dbReference type="SUPFAM" id="SSF141868">
    <property type="entry name" value="EAL domain-like"/>
    <property type="match status" value="1"/>
</dbReference>
<dbReference type="InterPro" id="IPR043128">
    <property type="entry name" value="Rev_trsase/Diguanyl_cyclase"/>
</dbReference>
<feature type="domain" description="PAS" evidence="2">
    <location>
        <begin position="182"/>
        <end position="240"/>
    </location>
</feature>
<dbReference type="SMART" id="SM00086">
    <property type="entry name" value="PAC"/>
    <property type="match status" value="2"/>
</dbReference>
<dbReference type="SMART" id="SM00052">
    <property type="entry name" value="EAL"/>
    <property type="match status" value="1"/>
</dbReference>
<dbReference type="SMART" id="SM00267">
    <property type="entry name" value="GGDEF"/>
    <property type="match status" value="1"/>
</dbReference>
<gene>
    <name evidence="5" type="ORF">AAEO50_07900</name>
</gene>
<dbReference type="InterPro" id="IPR035965">
    <property type="entry name" value="PAS-like_dom_sf"/>
</dbReference>
<dbReference type="PROSITE" id="PS50112">
    <property type="entry name" value="PAS"/>
    <property type="match status" value="2"/>
</dbReference>
<dbReference type="CDD" id="cd01948">
    <property type="entry name" value="EAL"/>
    <property type="match status" value="1"/>
</dbReference>
<evidence type="ECO:0000259" key="4">
    <source>
        <dbReference type="PROSITE" id="PS50887"/>
    </source>
</evidence>
<organism evidence="5 6">
    <name type="scientific">Rossellomorea oryzaecorticis</name>
    <dbReference type="NCBI Taxonomy" id="1396505"/>
    <lineage>
        <taxon>Bacteria</taxon>
        <taxon>Bacillati</taxon>
        <taxon>Bacillota</taxon>
        <taxon>Bacilli</taxon>
        <taxon>Bacillales</taxon>
        <taxon>Bacillaceae</taxon>
        <taxon>Rossellomorea</taxon>
    </lineage>
</organism>
<proteinExistence type="predicted"/>
<dbReference type="Pfam" id="PF08447">
    <property type="entry name" value="PAS_3"/>
    <property type="match status" value="1"/>
</dbReference>
<dbReference type="CDD" id="cd01949">
    <property type="entry name" value="GGDEF"/>
    <property type="match status" value="1"/>
</dbReference>
<feature type="domain" description="GGDEF" evidence="4">
    <location>
        <begin position="461"/>
        <end position="593"/>
    </location>
</feature>
<feature type="domain" description="EAL" evidence="3">
    <location>
        <begin position="602"/>
        <end position="855"/>
    </location>
</feature>
<feature type="domain" description="PAS" evidence="2">
    <location>
        <begin position="306"/>
        <end position="369"/>
    </location>
</feature>
<dbReference type="PANTHER" id="PTHR44757">
    <property type="entry name" value="DIGUANYLATE CYCLASE DGCP"/>
    <property type="match status" value="1"/>
</dbReference>
<dbReference type="Proteomes" id="UP001389717">
    <property type="component" value="Unassembled WGS sequence"/>
</dbReference>
<dbReference type="Gene3D" id="3.30.450.20">
    <property type="entry name" value="PAS domain"/>
    <property type="match status" value="2"/>
</dbReference>
<keyword evidence="1" id="KW-1133">Transmembrane helix</keyword>
<dbReference type="PROSITE" id="PS50883">
    <property type="entry name" value="EAL"/>
    <property type="match status" value="1"/>
</dbReference>
<dbReference type="PANTHER" id="PTHR44757:SF2">
    <property type="entry name" value="BIOFILM ARCHITECTURE MAINTENANCE PROTEIN MBAA"/>
    <property type="match status" value="1"/>
</dbReference>
<reference evidence="5 6" key="1">
    <citation type="submission" date="2024-04" db="EMBL/GenBank/DDBJ databases">
        <title>Bacillus oryzaecorticis sp. nov., a moderately halophilic bacterium isolated from rice husks.</title>
        <authorList>
            <person name="Zhu H.-S."/>
        </authorList>
    </citation>
    <scope>NUCLEOTIDE SEQUENCE [LARGE SCALE GENOMIC DNA]</scope>
    <source>
        <strain evidence="5 6">ZC255</strain>
    </source>
</reference>
<feature type="transmembrane region" description="Helical" evidence="1">
    <location>
        <begin position="78"/>
        <end position="98"/>
    </location>
</feature>
<dbReference type="InterPro" id="IPR001610">
    <property type="entry name" value="PAC"/>
</dbReference>
<dbReference type="CDD" id="cd00130">
    <property type="entry name" value="PAS"/>
    <property type="match status" value="2"/>
</dbReference>
<keyword evidence="1" id="KW-0472">Membrane</keyword>
<dbReference type="PROSITE" id="PS50887">
    <property type="entry name" value="GGDEF"/>
    <property type="match status" value="1"/>
</dbReference>
<keyword evidence="6" id="KW-1185">Reference proteome</keyword>
<evidence type="ECO:0000256" key="1">
    <source>
        <dbReference type="SAM" id="Phobius"/>
    </source>
</evidence>
<feature type="transmembrane region" description="Helical" evidence="1">
    <location>
        <begin position="110"/>
        <end position="130"/>
    </location>
</feature>
<dbReference type="NCBIfam" id="TIGR00229">
    <property type="entry name" value="sensory_box"/>
    <property type="match status" value="2"/>
</dbReference>
<sequence length="862" mass="99449">MSVIRYDNPIYYNQLYFIIGFIVAAGGCFLAYHMIHSTDFKWRAVTGSAVAFTGTIKFVHVIYGYSMWNVQVDIKWEIVFLSLVIPFLISLAAFYFIFDGLNASTNILRSTSSLGLGILIMNYLCLKSLVLWASPEAVQPAFLMTERETFILVSIAAFILIVTGFIFQMLSNQRMRREQDIKRIRLHSLFHQNPYAIYALDSRGRVVNCNPAAEKITGYPLEELINKSYRAFVPKKYHKEALTNFFSTLRGNTAEFQTKIISGINEELTIKVKSFPIVYQEKINGVYAIIQDITENVHLKLKLSEKENHYRLVSEFSRELILLMDSSGTPKFVSPSHFNTLGYQEEELLQYNALALIHPDDREKAERTFATIKKTCLPSNEIFRYKMKSGDYICLESSVVPIIESGEQYYLVTSREITERIELEEKLRFLAYHDSLTHIPNRGYFSSRLEEKIKEFSEETGGFSVMILDFDRFKWVNDTFGHDTGDQLLIDFVARVKDNIDKDEFFSRLGGDEFALILPCNNIEHIKSRSDKLLKALQKAWKIKQHEFITTSSIGIARYPMDGKDFKSILAHADQALYHAKSKGRNTSSFYTSIIEETYSRRTTIENGLRVALEQNHFFLVYQPQIHVQSNEIAGVEVLLRYVHPVLGMISPAEFIPLCENNGMIDEVTHWVIKKALEQQNSWTEEGMPRMKMAINISPSTIVNSSFAEVLNKYFKAWNVSSEYIELEITEDVFFEYSSQTLQTLTELEKMGIKLALDDFGSGYSSLRQMKELPLHKIKIDKVFIDHVESDRDRAFLDSILDLTKKLESTVVCEGVESKKQVDYLVSKGDIIAQGYYYSIPLTAWEFKHWYENYKMQYAISH</sequence>
<dbReference type="InterPro" id="IPR029787">
    <property type="entry name" value="Nucleotide_cyclase"/>
</dbReference>
<dbReference type="Gene3D" id="3.20.20.450">
    <property type="entry name" value="EAL domain"/>
    <property type="match status" value="1"/>
</dbReference>
<accession>A0ABU9K855</accession>
<dbReference type="InterPro" id="IPR035919">
    <property type="entry name" value="EAL_sf"/>
</dbReference>
<dbReference type="InterPro" id="IPR000160">
    <property type="entry name" value="GGDEF_dom"/>
</dbReference>
<dbReference type="InterPro" id="IPR013655">
    <property type="entry name" value="PAS_fold_3"/>
</dbReference>
<name>A0ABU9K855_9BACI</name>
<feature type="transmembrane region" description="Helical" evidence="1">
    <location>
        <begin position="150"/>
        <end position="170"/>
    </location>
</feature>
<dbReference type="Pfam" id="PF13426">
    <property type="entry name" value="PAS_9"/>
    <property type="match status" value="1"/>
</dbReference>
<dbReference type="InterPro" id="IPR000014">
    <property type="entry name" value="PAS"/>
</dbReference>
<dbReference type="Pfam" id="PF00563">
    <property type="entry name" value="EAL"/>
    <property type="match status" value="1"/>
</dbReference>
<dbReference type="SUPFAM" id="SSF55785">
    <property type="entry name" value="PYP-like sensor domain (PAS domain)"/>
    <property type="match status" value="2"/>
</dbReference>
<feature type="transmembrane region" description="Helical" evidence="1">
    <location>
        <begin position="44"/>
        <end position="66"/>
    </location>
</feature>
<dbReference type="Gene3D" id="3.30.70.270">
    <property type="match status" value="1"/>
</dbReference>
<dbReference type="PROSITE" id="PS51257">
    <property type="entry name" value="PROKAR_LIPOPROTEIN"/>
    <property type="match status" value="1"/>
</dbReference>
<keyword evidence="1" id="KW-0812">Transmembrane</keyword>
<comment type="caution">
    <text evidence="5">The sequence shown here is derived from an EMBL/GenBank/DDBJ whole genome shotgun (WGS) entry which is preliminary data.</text>
</comment>
<dbReference type="InterPro" id="IPR052155">
    <property type="entry name" value="Biofilm_reg_signaling"/>
</dbReference>
<evidence type="ECO:0000259" key="3">
    <source>
        <dbReference type="PROSITE" id="PS50883"/>
    </source>
</evidence>
<evidence type="ECO:0000313" key="6">
    <source>
        <dbReference type="Proteomes" id="UP001389717"/>
    </source>
</evidence>
<protein>
    <submittedName>
        <fullName evidence="5">EAL domain-containing protein</fullName>
    </submittedName>
</protein>
<dbReference type="InterPro" id="IPR001633">
    <property type="entry name" value="EAL_dom"/>
</dbReference>
<feature type="transmembrane region" description="Helical" evidence="1">
    <location>
        <begin position="15"/>
        <end position="32"/>
    </location>
</feature>
<dbReference type="NCBIfam" id="TIGR00254">
    <property type="entry name" value="GGDEF"/>
    <property type="match status" value="1"/>
</dbReference>
<dbReference type="SMART" id="SM00091">
    <property type="entry name" value="PAS"/>
    <property type="match status" value="2"/>
</dbReference>
<dbReference type="SUPFAM" id="SSF55073">
    <property type="entry name" value="Nucleotide cyclase"/>
    <property type="match status" value="1"/>
</dbReference>
<evidence type="ECO:0000259" key="2">
    <source>
        <dbReference type="PROSITE" id="PS50112"/>
    </source>
</evidence>